<keyword evidence="2" id="KW-1185">Reference proteome</keyword>
<evidence type="ECO:0000313" key="1">
    <source>
        <dbReference type="EMBL" id="KAK7338422.1"/>
    </source>
</evidence>
<dbReference type="EMBL" id="JAYMYQ010000004">
    <property type="protein sequence ID" value="KAK7338422.1"/>
    <property type="molecule type" value="Genomic_DNA"/>
</dbReference>
<comment type="caution">
    <text evidence="1">The sequence shown here is derived from an EMBL/GenBank/DDBJ whole genome shotgun (WGS) entry which is preliminary data.</text>
</comment>
<proteinExistence type="predicted"/>
<sequence>MAAPPQNLGSSLTSVRIFCWDSCCYGDCDCGGSCYVCARMMVPYGPYSKSPIYFHVWFPKNQIYLRRTICVVHEVPRSHMVVDLETLGS</sequence>
<reference evidence="1 2" key="1">
    <citation type="submission" date="2024-01" db="EMBL/GenBank/DDBJ databases">
        <title>The genomes of 5 underutilized Papilionoideae crops provide insights into root nodulation and disease resistanc.</title>
        <authorList>
            <person name="Jiang F."/>
        </authorList>
    </citation>
    <scope>NUCLEOTIDE SEQUENCE [LARGE SCALE GENOMIC DNA]</scope>
    <source>
        <strain evidence="1">LVBAO_FW01</strain>
        <tissue evidence="1">Leaves</tissue>
    </source>
</reference>
<gene>
    <name evidence="1" type="ORF">VNO77_19031</name>
</gene>
<organism evidence="1 2">
    <name type="scientific">Canavalia gladiata</name>
    <name type="common">Sword bean</name>
    <name type="synonym">Dolichos gladiatus</name>
    <dbReference type="NCBI Taxonomy" id="3824"/>
    <lineage>
        <taxon>Eukaryota</taxon>
        <taxon>Viridiplantae</taxon>
        <taxon>Streptophyta</taxon>
        <taxon>Embryophyta</taxon>
        <taxon>Tracheophyta</taxon>
        <taxon>Spermatophyta</taxon>
        <taxon>Magnoliopsida</taxon>
        <taxon>eudicotyledons</taxon>
        <taxon>Gunneridae</taxon>
        <taxon>Pentapetalae</taxon>
        <taxon>rosids</taxon>
        <taxon>fabids</taxon>
        <taxon>Fabales</taxon>
        <taxon>Fabaceae</taxon>
        <taxon>Papilionoideae</taxon>
        <taxon>50 kb inversion clade</taxon>
        <taxon>NPAAA clade</taxon>
        <taxon>indigoferoid/millettioid clade</taxon>
        <taxon>Phaseoleae</taxon>
        <taxon>Canavalia</taxon>
    </lineage>
</organism>
<accession>A0AAN9LQT4</accession>
<dbReference type="AlphaFoldDB" id="A0AAN9LQT4"/>
<protein>
    <submittedName>
        <fullName evidence="1">Uncharacterized protein</fullName>
    </submittedName>
</protein>
<name>A0AAN9LQT4_CANGL</name>
<dbReference type="Proteomes" id="UP001367508">
    <property type="component" value="Unassembled WGS sequence"/>
</dbReference>
<evidence type="ECO:0000313" key="2">
    <source>
        <dbReference type="Proteomes" id="UP001367508"/>
    </source>
</evidence>